<dbReference type="SUPFAM" id="SSF82693">
    <property type="entry name" value="Multidrug efflux transporter AcrB pore domain, PN1, PN2, PC1 and PC2 subdomains"/>
    <property type="match status" value="2"/>
</dbReference>
<dbReference type="OrthoDB" id="5287122at2"/>
<proteinExistence type="predicted"/>
<keyword evidence="3" id="KW-1185">Reference proteome</keyword>
<dbReference type="InterPro" id="IPR001036">
    <property type="entry name" value="Acrflvin-R"/>
</dbReference>
<gene>
    <name evidence="2" type="ORF">BRSU_1011</name>
</gene>
<keyword evidence="1" id="KW-0472">Membrane</keyword>
<feature type="transmembrane region" description="Helical" evidence="1">
    <location>
        <begin position="440"/>
        <end position="460"/>
    </location>
</feature>
<feature type="transmembrane region" description="Helical" evidence="1">
    <location>
        <begin position="394"/>
        <end position="420"/>
    </location>
</feature>
<keyword evidence="1" id="KW-0812">Transmembrane</keyword>
<dbReference type="Proteomes" id="UP000043763">
    <property type="component" value="Unassembled WGS sequence"/>
</dbReference>
<dbReference type="SUPFAM" id="SSF82866">
    <property type="entry name" value="Multidrug efflux transporter AcrB transmembrane domain"/>
    <property type="match status" value="2"/>
</dbReference>
<sequence length="1059" mass="118400">MKNLIYFFANNRMLVNIIIFVSIMIGLYSYYNIDKESFPSTDLELMILQVVYPGASPLDVEQNAVIQIEDQLRTISGIDEFTSIITENAAIIFVQLDMEIDTSKAKDEIFRKMQSVPDMASEVQTIEITDINPKLTPIYNIGVHFKKGYNGDEKVLYDFSKELERQLKYVDGVADIRVQGRTDPEIKISADPKKLQEYYISLTDIVNSLSARNIRATSGDLKKPIYMDLEENEEEKTIVTMGQFENPTEATNVVVRSTFNGQRVRIQDLAKVDSGFVEKSIYVRINSVEGYSLSILKKENADIVKTTENINAFLKNNQNLIPENIEVTTMGETSRMVLALTNVATSNLIFGFIIILVVLLIFLDFKSALFTSIGMIVVIFITFSYIHFSDLTFNIISLAGIITVIGMVVDNSIVVCENIYDFQKVGKTGIDGTVEAVRDVVSPIMVATMTTVVAFMPMLLTKDVVGKLIAPFPKVVVVALIASLFQAIFLLPNNLQDKTKKNSKFNFLKKIKNPLDFDKEKLFNAMKNPFNKALKILLKFRYLVVLFFVILLIFSFFLAKDSLKKFILIYDTSSDSIMINIDSGIGNSIKNTMKYVEQIENAIYKSVDPKNLVAVNSVVGKQVNQNIVDISEESANLAGITVYLIPSTERKKTAYDIMDDINAELAKTSLRQELDALMVSVKLPMDPGKAVDIKIVGNDINQTRKVRDEVKAYLLSLNGVINYYDDDKIGKDELRVLFDYDEIAQLGMNVANVANELRTAYSGTVATSIQELDYKLDFRVQLNRDYIYDTNVLNNLVIPNTYNRLLYLKNVAKIVETNGVSAIRHYNGQRCITINADLVQGQNTSIQVMFAIQNKFKDISQRYPGVIIGFGGEADQTVGALDGLTVTLFIAIVLIYLILLLQFKKFAQPLMIMFLIPFTLTGVFIAFYVHGMPMSFIGFIGIVGLCGVLVNDGIIMIDLINKIIESGKTNPDALDNPKKFAFDSIVEGATQRLLPIFLTTVTTVGGLMPTVYGIGGDADLIVPIVMSLAYGLIFSTLITLIFLPCVFMIAVDLKLIKLK</sequence>
<reference evidence="3" key="1">
    <citation type="submission" date="2015-04" db="EMBL/GenBank/DDBJ databases">
        <authorList>
            <person name="Mushtaq Mamoona"/>
        </authorList>
    </citation>
    <scope>NUCLEOTIDE SEQUENCE [LARGE SCALE GENOMIC DNA]</scope>
    <source>
        <strain evidence="3">AN4859/03</strain>
    </source>
</reference>
<dbReference type="Gene3D" id="3.30.70.1320">
    <property type="entry name" value="Multidrug efflux transporter AcrB pore domain like"/>
    <property type="match status" value="1"/>
</dbReference>
<feature type="transmembrane region" description="Helical" evidence="1">
    <location>
        <begin position="936"/>
        <end position="960"/>
    </location>
</feature>
<dbReference type="Pfam" id="PF00873">
    <property type="entry name" value="ACR_tran"/>
    <property type="match status" value="1"/>
</dbReference>
<dbReference type="GO" id="GO:0042910">
    <property type="term" value="F:xenobiotic transmembrane transporter activity"/>
    <property type="evidence" value="ECO:0007669"/>
    <property type="project" value="TreeGrafter"/>
</dbReference>
<accession>A0A0G4K5U6</accession>
<dbReference type="RefSeq" id="WP_048594189.1">
    <property type="nucleotide sequence ID" value="NZ_CVLB01000001.1"/>
</dbReference>
<dbReference type="SUPFAM" id="SSF82714">
    <property type="entry name" value="Multidrug efflux transporter AcrB TolC docking domain, DN and DC subdomains"/>
    <property type="match status" value="2"/>
</dbReference>
<dbReference type="Gene3D" id="3.30.70.1440">
    <property type="entry name" value="Multidrug efflux transporter AcrB pore domain"/>
    <property type="match status" value="1"/>
</dbReference>
<dbReference type="PANTHER" id="PTHR32063:SF33">
    <property type="entry name" value="RND SUPERFAMILY EFFLUX PUMP PERMEASE COMPONENT"/>
    <property type="match status" value="1"/>
</dbReference>
<feature type="transmembrane region" description="Helical" evidence="1">
    <location>
        <begin position="336"/>
        <end position="362"/>
    </location>
</feature>
<protein>
    <submittedName>
        <fullName evidence="2">Acriflavin resistance protein</fullName>
    </submittedName>
</protein>
<feature type="transmembrane region" description="Helical" evidence="1">
    <location>
        <begin position="472"/>
        <end position="491"/>
    </location>
</feature>
<dbReference type="PANTHER" id="PTHR32063">
    <property type="match status" value="1"/>
</dbReference>
<dbReference type="AlphaFoldDB" id="A0A0G4K5U6"/>
<evidence type="ECO:0000256" key="1">
    <source>
        <dbReference type="SAM" id="Phobius"/>
    </source>
</evidence>
<evidence type="ECO:0000313" key="3">
    <source>
        <dbReference type="Proteomes" id="UP000043763"/>
    </source>
</evidence>
<feature type="transmembrane region" description="Helical" evidence="1">
    <location>
        <begin position="369"/>
        <end position="388"/>
    </location>
</feature>
<feature type="transmembrane region" description="Helical" evidence="1">
    <location>
        <begin position="540"/>
        <end position="559"/>
    </location>
</feature>
<dbReference type="Gene3D" id="3.30.70.1430">
    <property type="entry name" value="Multidrug efflux transporter AcrB pore domain"/>
    <property type="match status" value="2"/>
</dbReference>
<feature type="transmembrane region" description="Helical" evidence="1">
    <location>
        <begin position="12"/>
        <end position="31"/>
    </location>
</feature>
<dbReference type="PRINTS" id="PR00702">
    <property type="entry name" value="ACRIFLAVINRP"/>
</dbReference>
<dbReference type="GO" id="GO:0005886">
    <property type="term" value="C:plasma membrane"/>
    <property type="evidence" value="ECO:0007669"/>
    <property type="project" value="TreeGrafter"/>
</dbReference>
<feature type="transmembrane region" description="Helical" evidence="1">
    <location>
        <begin position="1020"/>
        <end position="1051"/>
    </location>
</feature>
<dbReference type="Gene3D" id="1.20.1640.10">
    <property type="entry name" value="Multidrug efflux transporter AcrB transmembrane domain"/>
    <property type="match status" value="2"/>
</dbReference>
<dbReference type="Gene3D" id="3.30.2090.10">
    <property type="entry name" value="Multidrug efflux transporter AcrB TolC docking domain, DN and DC subdomains"/>
    <property type="match status" value="2"/>
</dbReference>
<name>A0A0G4K5U6_9SPIR</name>
<evidence type="ECO:0000313" key="2">
    <source>
        <dbReference type="EMBL" id="CRF32767.1"/>
    </source>
</evidence>
<feature type="transmembrane region" description="Helical" evidence="1">
    <location>
        <begin position="910"/>
        <end position="930"/>
    </location>
</feature>
<keyword evidence="1" id="KW-1133">Transmembrane helix</keyword>
<dbReference type="InterPro" id="IPR027463">
    <property type="entry name" value="AcrB_DN_DC_subdom"/>
</dbReference>
<organism evidence="2 3">
    <name type="scientific">Brachyspira suanatina</name>
    <dbReference type="NCBI Taxonomy" id="381802"/>
    <lineage>
        <taxon>Bacteria</taxon>
        <taxon>Pseudomonadati</taxon>
        <taxon>Spirochaetota</taxon>
        <taxon>Spirochaetia</taxon>
        <taxon>Brachyspirales</taxon>
        <taxon>Brachyspiraceae</taxon>
        <taxon>Brachyspira</taxon>
    </lineage>
</organism>
<dbReference type="EMBL" id="CVLB01000001">
    <property type="protein sequence ID" value="CRF32767.1"/>
    <property type="molecule type" value="Genomic_DNA"/>
</dbReference>
<feature type="transmembrane region" description="Helical" evidence="1">
    <location>
        <begin position="993"/>
        <end position="1014"/>
    </location>
</feature>
<feature type="transmembrane region" description="Helical" evidence="1">
    <location>
        <begin position="883"/>
        <end position="903"/>
    </location>
</feature>